<dbReference type="CDD" id="cd07714">
    <property type="entry name" value="RNaseJ_MBL-fold"/>
    <property type="match status" value="1"/>
</dbReference>
<dbReference type="PROSITE" id="PS51352">
    <property type="entry name" value="THIOREDOXIN_2"/>
    <property type="match status" value="1"/>
</dbReference>
<evidence type="ECO:0000313" key="2">
    <source>
        <dbReference type="EMBL" id="EXU61045.1"/>
    </source>
</evidence>
<dbReference type="Pfam" id="PF22505">
    <property type="entry name" value="RNase_J_b_CASP"/>
    <property type="match status" value="1"/>
</dbReference>
<dbReference type="Gene3D" id="3.10.20.580">
    <property type="match status" value="1"/>
</dbReference>
<dbReference type="RefSeq" id="WP_044284289.1">
    <property type="nucleotide sequence ID" value="NZ_JFAD01000025.1"/>
</dbReference>
<protein>
    <recommendedName>
        <fullName evidence="1">Thioredoxin domain-containing protein</fullName>
    </recommendedName>
</protein>
<dbReference type="InterPro" id="IPR036866">
    <property type="entry name" value="RibonucZ/Hydroxyglut_hydro"/>
</dbReference>
<name>A0A014MHL1_9BACT</name>
<comment type="caution">
    <text evidence="2">The sequence shown here is derived from an EMBL/GenBank/DDBJ whole genome shotgun (WGS) entry which is preliminary data.</text>
</comment>
<reference evidence="2 3" key="1">
    <citation type="submission" date="2014-03" db="EMBL/GenBank/DDBJ databases">
        <title>Genome sequence of Mycoplasma ovipneumoniae strain 14811.</title>
        <authorList>
            <person name="Sirand-Pugnet P."/>
            <person name="Breton M."/>
            <person name="Dordet-Frisoni E."/>
            <person name="Baranowski E."/>
            <person name="Barre A."/>
            <person name="Couture C."/>
            <person name="Dupuy V."/>
            <person name="Gaurivaud P."/>
            <person name="Jacob D."/>
            <person name="Lemaitre C."/>
            <person name="Manso-Silvan L."/>
            <person name="Nikolski M."/>
            <person name="Nouvel L.-X."/>
            <person name="Poumarat F."/>
            <person name="Tardy F."/>
            <person name="Thebault P."/>
            <person name="Theil S."/>
            <person name="Citti C."/>
            <person name="Thiaucourt F."/>
            <person name="Blanchard A."/>
        </authorList>
    </citation>
    <scope>NUCLEOTIDE SEQUENCE [LARGE SCALE GENOMIC DNA]</scope>
    <source>
        <strain evidence="2 3">14811</strain>
    </source>
</reference>
<dbReference type="InterPro" id="IPR042173">
    <property type="entry name" value="RNase_J_2"/>
</dbReference>
<dbReference type="AlphaFoldDB" id="A0A014MHL1"/>
<dbReference type="Pfam" id="PF00085">
    <property type="entry name" value="Thioredoxin"/>
    <property type="match status" value="1"/>
</dbReference>
<dbReference type="eggNOG" id="COG3118">
    <property type="taxonomic scope" value="Bacteria"/>
</dbReference>
<dbReference type="InterPro" id="IPR013766">
    <property type="entry name" value="Thioredoxin_domain"/>
</dbReference>
<dbReference type="PATRIC" id="fig|1188239.3.peg.1120"/>
<dbReference type="InterPro" id="IPR055132">
    <property type="entry name" value="RNase_J_b_CASP"/>
</dbReference>
<evidence type="ECO:0000313" key="3">
    <source>
        <dbReference type="Proteomes" id="UP000020977"/>
    </source>
</evidence>
<dbReference type="SUPFAM" id="SSF52833">
    <property type="entry name" value="Thioredoxin-like"/>
    <property type="match status" value="1"/>
</dbReference>
<dbReference type="EMBL" id="JFAD01000025">
    <property type="protein sequence ID" value="EXU61045.1"/>
    <property type="molecule type" value="Genomic_DNA"/>
</dbReference>
<dbReference type="PANTHER" id="PTHR43694">
    <property type="entry name" value="RIBONUCLEASE J"/>
    <property type="match status" value="1"/>
</dbReference>
<dbReference type="eggNOG" id="COG0595">
    <property type="taxonomic scope" value="Bacteria"/>
</dbReference>
<dbReference type="Gene3D" id="3.60.15.10">
    <property type="entry name" value="Ribonuclease Z/Hydroxyacylglutathione hydrolase-like"/>
    <property type="match status" value="1"/>
</dbReference>
<dbReference type="CDD" id="cd02947">
    <property type="entry name" value="TRX_family"/>
    <property type="match status" value="1"/>
</dbReference>
<feature type="domain" description="Thioredoxin" evidence="1">
    <location>
        <begin position="542"/>
        <end position="674"/>
    </location>
</feature>
<gene>
    <name evidence="2" type="ORF">MOVI_4560</name>
</gene>
<dbReference type="STRING" id="1188239.MOVI_4560"/>
<dbReference type="SUPFAM" id="SSF56281">
    <property type="entry name" value="Metallo-hydrolase/oxidoreductase"/>
    <property type="match status" value="1"/>
</dbReference>
<accession>A0A014MHL1</accession>
<dbReference type="Pfam" id="PF17770">
    <property type="entry name" value="RNase_J_C"/>
    <property type="match status" value="1"/>
</dbReference>
<evidence type="ECO:0000259" key="1">
    <source>
        <dbReference type="PROSITE" id="PS51352"/>
    </source>
</evidence>
<proteinExistence type="predicted"/>
<dbReference type="Proteomes" id="UP000020977">
    <property type="component" value="Unassembled WGS sequence"/>
</dbReference>
<organism evidence="2 3">
    <name type="scientific">Mesomycoplasma ovipneumoniae 14811</name>
    <dbReference type="NCBI Taxonomy" id="1188239"/>
    <lineage>
        <taxon>Bacteria</taxon>
        <taxon>Bacillati</taxon>
        <taxon>Mycoplasmatota</taxon>
        <taxon>Mycoplasmoidales</taxon>
        <taxon>Metamycoplasmataceae</taxon>
        <taxon>Mesomycoplasma</taxon>
    </lineage>
</organism>
<dbReference type="Gene3D" id="3.40.30.10">
    <property type="entry name" value="Glutaredoxin"/>
    <property type="match status" value="1"/>
</dbReference>
<dbReference type="InterPro" id="IPR041636">
    <property type="entry name" value="RNase_J_C"/>
</dbReference>
<sequence>MAKISFFALGGQDENGKNCYILEIDDDIFVINAGAKIPLDSSVGVDTIIPDYTYIEENKEKIKGVFITDAKNESFSGIPWLVMKLKNVTIYSSFFTKALILDRMSKYNIEDATFEIKPIISELKISEKITIIPFSVAGSMPGSIGFCFQTEDGSIVFMSNYVVGNLGVYGETNFDLIKKVSQNPKGVLMFISDSGKSNVPGKAMNKLFAKSFLEKSFLQADKNSRIVVSAYDEEMVSIQEIIDLAQKFNRQITAYGKKYDKLYDMIYKLDKLTTNKIKSLPTFFDYKFANKQKNSVVLITSSPERICHRFNRVLQNDDAYFKLKKSDYVIMLTPPINGMEQLYAKVLDQIAKSVTNIVDISESDFGLARPYKEDISDMIDLLKPKYFIPIQGLYRYLVVASNIAANNKINRQNTIILQNKRIANFIDGNLFSRKKLTKGQDEIYISGYGIGDVSFEVLKERESLSQDGLIIVSFLFNPVLKKIVSKVEITDHGILSRENRESYHEIIRKIIFDNFSNIKKINDKILKELQQKTQKNIKKKIFRIFDKEPNVSVIIHNIYPEEKELKMKKMLWKDAQEEIKTGVVYLEFAVDWCGDCKMQEPVNEELSEYFKNRTDVKLIQVNAEEAQLFRKKDTEYEVLFVPTHFVFKDGKPIFKKFEYAPAELLIETIEEALKN</sequence>
<dbReference type="Gene3D" id="3.40.50.10710">
    <property type="entry name" value="Metallo-hydrolase/oxidoreductase"/>
    <property type="match status" value="1"/>
</dbReference>
<dbReference type="InterPro" id="IPR036249">
    <property type="entry name" value="Thioredoxin-like_sf"/>
</dbReference>
<dbReference type="PANTHER" id="PTHR43694:SF1">
    <property type="entry name" value="RIBONUCLEASE J"/>
    <property type="match status" value="1"/>
</dbReference>